<dbReference type="CDD" id="cd13624">
    <property type="entry name" value="PBP2_Arg_Lys_His"/>
    <property type="match status" value="1"/>
</dbReference>
<dbReference type="GO" id="GO:0016020">
    <property type="term" value="C:membrane"/>
    <property type="evidence" value="ECO:0007669"/>
    <property type="project" value="InterPro"/>
</dbReference>
<dbReference type="PANTHER" id="PTHR35936">
    <property type="entry name" value="MEMBRANE-BOUND LYTIC MUREIN TRANSGLYCOSYLASE F"/>
    <property type="match status" value="1"/>
</dbReference>
<evidence type="ECO:0000313" key="5">
    <source>
        <dbReference type="EMBL" id="TYO97199.1"/>
    </source>
</evidence>
<feature type="domain" description="Solute-binding protein family 3/N-terminal" evidence="3">
    <location>
        <begin position="44"/>
        <end position="263"/>
    </location>
</feature>
<dbReference type="EMBL" id="VNHM01000002">
    <property type="protein sequence ID" value="TYO97199.1"/>
    <property type="molecule type" value="Genomic_DNA"/>
</dbReference>
<dbReference type="SMART" id="SM00062">
    <property type="entry name" value="PBPb"/>
    <property type="match status" value="1"/>
</dbReference>
<comment type="caution">
    <text evidence="5">The sequence shown here is derived from an EMBL/GenBank/DDBJ whole genome shotgun (WGS) entry which is preliminary data.</text>
</comment>
<dbReference type="PANTHER" id="PTHR35936:SF17">
    <property type="entry name" value="ARGININE-BINDING EXTRACELLULAR PROTEIN ARTP"/>
    <property type="match status" value="1"/>
</dbReference>
<dbReference type="Gene3D" id="3.40.190.10">
    <property type="entry name" value="Periplasmic binding protein-like II"/>
    <property type="match status" value="2"/>
</dbReference>
<organism evidence="5 6">
    <name type="scientific">Desulfallas thermosapovorans DSM 6562</name>
    <dbReference type="NCBI Taxonomy" id="1121431"/>
    <lineage>
        <taxon>Bacteria</taxon>
        <taxon>Bacillati</taxon>
        <taxon>Bacillota</taxon>
        <taxon>Clostridia</taxon>
        <taxon>Eubacteriales</taxon>
        <taxon>Desulfallaceae</taxon>
        <taxon>Desulfallas</taxon>
    </lineage>
</organism>
<dbReference type="AlphaFoldDB" id="A0A5S4ZWL8"/>
<feature type="chain" id="PRO_5038582174" evidence="2">
    <location>
        <begin position="23"/>
        <end position="274"/>
    </location>
</feature>
<feature type="domain" description="Ionotropic glutamate receptor C-terminal" evidence="4">
    <location>
        <begin position="44"/>
        <end position="262"/>
    </location>
</feature>
<keyword evidence="1 2" id="KW-0732">Signal</keyword>
<dbReference type="InterPro" id="IPR001320">
    <property type="entry name" value="Iontro_rcpt_C"/>
</dbReference>
<dbReference type="RefSeq" id="WP_166510458.1">
    <property type="nucleotide sequence ID" value="NZ_VNHM01000002.1"/>
</dbReference>
<evidence type="ECO:0000259" key="3">
    <source>
        <dbReference type="SMART" id="SM00062"/>
    </source>
</evidence>
<evidence type="ECO:0000313" key="6">
    <source>
        <dbReference type="Proteomes" id="UP000323166"/>
    </source>
</evidence>
<evidence type="ECO:0000256" key="2">
    <source>
        <dbReference type="SAM" id="SignalP"/>
    </source>
</evidence>
<accession>A0A5S4ZWL8</accession>
<protein>
    <submittedName>
        <fullName evidence="5">Amino acid ABC transporter substrate-binding protein, PAAT family (TC 3.A.1.3.-)</fullName>
    </submittedName>
</protein>
<dbReference type="Proteomes" id="UP000323166">
    <property type="component" value="Unassembled WGS sequence"/>
</dbReference>
<reference evidence="5 6" key="1">
    <citation type="submission" date="2019-07" db="EMBL/GenBank/DDBJ databases">
        <title>Genomic Encyclopedia of Type Strains, Phase I: the one thousand microbial genomes (KMG-I) project.</title>
        <authorList>
            <person name="Kyrpides N."/>
        </authorList>
    </citation>
    <scope>NUCLEOTIDE SEQUENCE [LARGE SCALE GENOMIC DNA]</scope>
    <source>
        <strain evidence="5 6">DSM 6562</strain>
    </source>
</reference>
<sequence length="274" mass="29364">MKKIFRAGLVLFTVLAMVFALAGCGGEQANDANNGQTPATAGDKLVFGSDTSYAPFEFSGADGKLTGFDVELIAAINEAVGTNIEIISYDFKGLVPALETASIDGAISAMTITEDRLKKVDFSMPYYLSGQSVAVQAKNETIKGFDDLEGKKIGVQTGTTGEIEANKVPNANIISYDTMDGGFMDLNNGAIDAIICDFPVVAYYINQGNDGIKIVGDMQTSEHYGIAVPKQKPEVLEAVNEGLRILKENGKYAELYKKWFGVEPPEYLPGEPQS</sequence>
<dbReference type="Pfam" id="PF00497">
    <property type="entry name" value="SBP_bac_3"/>
    <property type="match status" value="1"/>
</dbReference>
<keyword evidence="6" id="KW-1185">Reference proteome</keyword>
<dbReference type="GO" id="GO:0015276">
    <property type="term" value="F:ligand-gated monoatomic ion channel activity"/>
    <property type="evidence" value="ECO:0007669"/>
    <property type="project" value="InterPro"/>
</dbReference>
<name>A0A5S4ZWL8_9FIRM</name>
<dbReference type="SUPFAM" id="SSF53850">
    <property type="entry name" value="Periplasmic binding protein-like II"/>
    <property type="match status" value="1"/>
</dbReference>
<dbReference type="SMART" id="SM00079">
    <property type="entry name" value="PBPe"/>
    <property type="match status" value="1"/>
</dbReference>
<evidence type="ECO:0000259" key="4">
    <source>
        <dbReference type="SMART" id="SM00079"/>
    </source>
</evidence>
<evidence type="ECO:0000256" key="1">
    <source>
        <dbReference type="ARBA" id="ARBA00022729"/>
    </source>
</evidence>
<dbReference type="PROSITE" id="PS51257">
    <property type="entry name" value="PROKAR_LIPOPROTEIN"/>
    <property type="match status" value="1"/>
</dbReference>
<feature type="signal peptide" evidence="2">
    <location>
        <begin position="1"/>
        <end position="22"/>
    </location>
</feature>
<gene>
    <name evidence="5" type="ORF">LX24_00382</name>
</gene>
<proteinExistence type="predicted"/>
<dbReference type="InterPro" id="IPR001638">
    <property type="entry name" value="Solute-binding_3/MltF_N"/>
</dbReference>